<keyword evidence="2" id="KW-1185">Reference proteome</keyword>
<accession>A0ABT9VSU5</accession>
<evidence type="ECO:0000313" key="1">
    <source>
        <dbReference type="EMBL" id="MDQ0164043.1"/>
    </source>
</evidence>
<comment type="caution">
    <text evidence="1">The sequence shown here is derived from an EMBL/GenBank/DDBJ whole genome shotgun (WGS) entry which is preliminary data.</text>
</comment>
<gene>
    <name evidence="1" type="ORF">J2S06_003187</name>
</gene>
<reference evidence="1 2" key="1">
    <citation type="submission" date="2023-07" db="EMBL/GenBank/DDBJ databases">
        <title>Genomic Encyclopedia of Type Strains, Phase IV (KMG-IV): sequencing the most valuable type-strain genomes for metagenomic binning, comparative biology and taxonomic classification.</title>
        <authorList>
            <person name="Goeker M."/>
        </authorList>
    </citation>
    <scope>NUCLEOTIDE SEQUENCE [LARGE SCALE GENOMIC DNA]</scope>
    <source>
        <strain evidence="1 2">DSM 19092</strain>
    </source>
</reference>
<dbReference type="EMBL" id="JAUSTR010000040">
    <property type="protein sequence ID" value="MDQ0164043.1"/>
    <property type="molecule type" value="Genomic_DNA"/>
</dbReference>
<protein>
    <submittedName>
        <fullName evidence="1">Uncharacterized protein</fullName>
    </submittedName>
</protein>
<evidence type="ECO:0000313" key="2">
    <source>
        <dbReference type="Proteomes" id="UP001225646"/>
    </source>
</evidence>
<sequence length="293" mass="34878">MLVIFLFLVTISYFIYTNQKTIRIKDKIIEEKNAQISRLEDDIRDYTKGLWREFGPLNTYKKNEYLLELFQRFCESNPSVISIQLYNYFEQRDSKNTLIKIKHALTYVMESKNLNSLQQHYYKIPTELLKKFEDAVYMYRGKSNDHDKKILEMYIEISEELDKLKIDDINTDHAIKFAFLILIHDIFGEAEPDMKEELSIINNDENERELFHLLRTGILRGILYDKMFYRFNYIKTNRSVNSKSDRAYLTIKSGMTNGKQSILVVTVDNKGREIDFEELGRNLFTLLIENGFN</sequence>
<dbReference type="RefSeq" id="WP_419152926.1">
    <property type="nucleotide sequence ID" value="NZ_JAUSTR010000040.1"/>
</dbReference>
<organism evidence="1 2">
    <name type="scientific">Aeribacillus alveayuensis</name>
    <dbReference type="NCBI Taxonomy" id="279215"/>
    <lineage>
        <taxon>Bacteria</taxon>
        <taxon>Bacillati</taxon>
        <taxon>Bacillota</taxon>
        <taxon>Bacilli</taxon>
        <taxon>Bacillales</taxon>
        <taxon>Bacillaceae</taxon>
        <taxon>Aeribacillus</taxon>
    </lineage>
</organism>
<name>A0ABT9VSU5_9BACI</name>
<proteinExistence type="predicted"/>
<dbReference type="Proteomes" id="UP001225646">
    <property type="component" value="Unassembled WGS sequence"/>
</dbReference>